<dbReference type="AlphaFoldDB" id="A0A508ZZN0"/>
<organism evidence="1">
    <name type="scientific">Klebsiella pneumoniae</name>
    <dbReference type="NCBI Taxonomy" id="573"/>
    <lineage>
        <taxon>Bacteria</taxon>
        <taxon>Pseudomonadati</taxon>
        <taxon>Pseudomonadota</taxon>
        <taxon>Gammaproteobacteria</taxon>
        <taxon>Enterobacterales</taxon>
        <taxon>Enterobacteriaceae</taxon>
        <taxon>Klebsiella/Raoultella group</taxon>
        <taxon>Klebsiella</taxon>
        <taxon>Klebsiella pneumoniae complex</taxon>
    </lineage>
</organism>
<protein>
    <submittedName>
        <fullName evidence="1">Uncharacterized protein</fullName>
    </submittedName>
</protein>
<dbReference type="RefSeq" id="WP_023302716.1">
    <property type="nucleotide sequence ID" value="NZ_BIHC01000007.1"/>
</dbReference>
<proteinExistence type="predicted"/>
<name>A0A508ZZN0_KLEPN</name>
<dbReference type="EMBL" id="CABFNL010000002">
    <property type="protein sequence ID" value="VUA76248.1"/>
    <property type="molecule type" value="Genomic_DNA"/>
</dbReference>
<gene>
    <name evidence="1" type="ORF">NCTC11678_00799</name>
</gene>
<evidence type="ECO:0000313" key="1">
    <source>
        <dbReference type="EMBL" id="VUA76248.1"/>
    </source>
</evidence>
<accession>A0A508ZZN0</accession>
<sequence length="184" mass="21364">MAPRIKTHDNRNVMNYLKGKSYNGRTQKKIKEIIEFVTDKEQFHNAKGGNSLYLFEALKRVPDLTNTEVGKCINDFRLEILLNQLRGKLEHTGIQYINSNRYDPEGFVNIQFLKHYSSDFEEFELLGSTSIKNYGKAAREASKLLEMKINVPVLDDSIKQYLDDLIKNGIDKKLIIDYLKNKKT</sequence>
<reference evidence="1" key="1">
    <citation type="submission" date="2018-06" db="EMBL/GenBank/DDBJ databases">
        <authorList>
            <consortium name="Pathogen Informatics"/>
        </authorList>
    </citation>
    <scope>NUCLEOTIDE SEQUENCE</scope>
    <source>
        <strain evidence="1">NCTC11678</strain>
    </source>
</reference>